<dbReference type="Pfam" id="PF02458">
    <property type="entry name" value="Transferase"/>
    <property type="match status" value="1"/>
</dbReference>
<evidence type="ECO:0000313" key="2">
    <source>
        <dbReference type="EMBL" id="KAH7405237.1"/>
    </source>
</evidence>
<dbReference type="PANTHER" id="PTHR31896:SF64">
    <property type="entry name" value="TRICHOTHECENE 3-O-ACETYLTRANSFERASE"/>
    <property type="match status" value="1"/>
</dbReference>
<comment type="caution">
    <text evidence="2">The sequence shown here is derived from an EMBL/GenBank/DDBJ whole genome shotgun (WGS) entry which is preliminary data.</text>
</comment>
<name>A0A8T2T7S3_CERRI</name>
<dbReference type="OrthoDB" id="671439at2759"/>
<proteinExistence type="predicted"/>
<evidence type="ECO:0000256" key="1">
    <source>
        <dbReference type="ARBA" id="ARBA00022679"/>
    </source>
</evidence>
<dbReference type="EMBL" id="CM035420">
    <property type="protein sequence ID" value="KAH7405237.1"/>
    <property type="molecule type" value="Genomic_DNA"/>
</dbReference>
<evidence type="ECO:0000313" key="3">
    <source>
        <dbReference type="Proteomes" id="UP000825935"/>
    </source>
</evidence>
<accession>A0A8T2T7S3</accession>
<sequence>MLSRNETLMGAGDVIVNARLTVVPGKPSPSGKVHKLSYFDHLMQKHYCKAVFYFDTSSVEDRASIIPSLKESIFSGLSVYPVFAGRLHKNQDGQWEVKFNDSGVRVYEASCTLSMQEFFDSPHYGPIESELSRLEINDDSTITPVLVVQFTEFKCGNIAIGLCWHHGIGDPLCATLFMKAWGETHRGAQVLHPPFFHPPTFQPRPQSNLDVQSRAYYSSIFNKGGEDNGSCEEYQSLTLCFSHETVEQLISEVENGSCKFGPPTPSDVLSAMLWSAVSKAQGKSKGDEAKASLCMESRKIHFPPLPYGYVGNAIHFSRMSFPMEAIEGNDLSQVARVVNESVGMVDSEEVKSVADLMRDMENEGRVVIRDPPLFYSDGLTIAIFDHFFCYDVLFHFGKPVRVSYAVLPVKGDGHIIIVPAAEGQSSRNVMVTLRKDVMHRFLEDSELARFLPSMGGKDVL</sequence>
<dbReference type="GO" id="GO:0016740">
    <property type="term" value="F:transferase activity"/>
    <property type="evidence" value="ECO:0007669"/>
    <property type="project" value="UniProtKB-KW"/>
</dbReference>
<dbReference type="AlphaFoldDB" id="A0A8T2T7S3"/>
<dbReference type="Proteomes" id="UP000825935">
    <property type="component" value="Chromosome 15"/>
</dbReference>
<dbReference type="InterPro" id="IPR051283">
    <property type="entry name" value="Sec_Metabolite_Acyltrans"/>
</dbReference>
<keyword evidence="3" id="KW-1185">Reference proteome</keyword>
<gene>
    <name evidence="2" type="ORF">KP509_15G062100</name>
</gene>
<dbReference type="Gene3D" id="3.30.559.10">
    <property type="entry name" value="Chloramphenicol acetyltransferase-like domain"/>
    <property type="match status" value="2"/>
</dbReference>
<protein>
    <submittedName>
        <fullName evidence="2">Uncharacterized protein</fullName>
    </submittedName>
</protein>
<keyword evidence="1" id="KW-0808">Transferase</keyword>
<dbReference type="InterPro" id="IPR023213">
    <property type="entry name" value="CAT-like_dom_sf"/>
</dbReference>
<reference evidence="2" key="1">
    <citation type="submission" date="2021-08" db="EMBL/GenBank/DDBJ databases">
        <title>WGS assembly of Ceratopteris richardii.</title>
        <authorList>
            <person name="Marchant D.B."/>
            <person name="Chen G."/>
            <person name="Jenkins J."/>
            <person name="Shu S."/>
            <person name="Leebens-Mack J."/>
            <person name="Grimwood J."/>
            <person name="Schmutz J."/>
            <person name="Soltis P."/>
            <person name="Soltis D."/>
            <person name="Chen Z.-H."/>
        </authorList>
    </citation>
    <scope>NUCLEOTIDE SEQUENCE</scope>
    <source>
        <strain evidence="2">Whitten #5841</strain>
        <tissue evidence="2">Leaf</tissue>
    </source>
</reference>
<organism evidence="2 3">
    <name type="scientific">Ceratopteris richardii</name>
    <name type="common">Triangle waterfern</name>
    <dbReference type="NCBI Taxonomy" id="49495"/>
    <lineage>
        <taxon>Eukaryota</taxon>
        <taxon>Viridiplantae</taxon>
        <taxon>Streptophyta</taxon>
        <taxon>Embryophyta</taxon>
        <taxon>Tracheophyta</taxon>
        <taxon>Polypodiopsida</taxon>
        <taxon>Polypodiidae</taxon>
        <taxon>Polypodiales</taxon>
        <taxon>Pteridineae</taxon>
        <taxon>Pteridaceae</taxon>
        <taxon>Parkerioideae</taxon>
        <taxon>Ceratopteris</taxon>
    </lineage>
</organism>
<dbReference type="PANTHER" id="PTHR31896">
    <property type="entry name" value="FAMILY REGULATORY PROTEIN, PUTATIVE (AFU_ORTHOLOGUE AFUA_3G14730)-RELATED"/>
    <property type="match status" value="1"/>
</dbReference>
<dbReference type="OMA" id="GNWEVKC"/>